<dbReference type="RefSeq" id="WP_073571341.1">
    <property type="nucleotide sequence ID" value="NZ_FRXN01000002.1"/>
</dbReference>
<dbReference type="OrthoDB" id="838788at2"/>
<keyword evidence="3" id="KW-1185">Reference proteome</keyword>
<dbReference type="STRING" id="1073327.SAMN04488108_1699"/>
<sequence>MKISKDDFLKMQEKYDKEVKKGKPAKDKKNKDIDNQTNWVFFDKKTLQDILDKADDVKGGIKFYMTEYTEDTAPVVDTDEYVGRLTLVLSPTTLEASAGLGDPEEEEYYNKGQMCPPSCPTP</sequence>
<accession>A0A1M7ZAU4</accession>
<dbReference type="AlphaFoldDB" id="A0A1M7ZAU4"/>
<name>A0A1M7ZAU4_9BACT</name>
<reference evidence="3" key="1">
    <citation type="submission" date="2016-12" db="EMBL/GenBank/DDBJ databases">
        <authorList>
            <person name="Varghese N."/>
            <person name="Submissions S."/>
        </authorList>
    </citation>
    <scope>NUCLEOTIDE SEQUENCE [LARGE SCALE GENOMIC DNA]</scope>
    <source>
        <strain evidence="3">DSM 25035</strain>
    </source>
</reference>
<evidence type="ECO:0000313" key="3">
    <source>
        <dbReference type="Proteomes" id="UP000184609"/>
    </source>
</evidence>
<evidence type="ECO:0000256" key="1">
    <source>
        <dbReference type="SAM" id="MobiDB-lite"/>
    </source>
</evidence>
<protein>
    <submittedName>
        <fullName evidence="2">Uncharacterized protein</fullName>
    </submittedName>
</protein>
<organism evidence="2 3">
    <name type="scientific">Algoriphagus zhangzhouensis</name>
    <dbReference type="NCBI Taxonomy" id="1073327"/>
    <lineage>
        <taxon>Bacteria</taxon>
        <taxon>Pseudomonadati</taxon>
        <taxon>Bacteroidota</taxon>
        <taxon>Cytophagia</taxon>
        <taxon>Cytophagales</taxon>
        <taxon>Cyclobacteriaceae</taxon>
        <taxon>Algoriphagus</taxon>
    </lineage>
</organism>
<evidence type="ECO:0000313" key="2">
    <source>
        <dbReference type="EMBL" id="SHO61930.1"/>
    </source>
</evidence>
<gene>
    <name evidence="2" type="ORF">SAMN04488108_1699</name>
</gene>
<dbReference type="Proteomes" id="UP000184609">
    <property type="component" value="Unassembled WGS sequence"/>
</dbReference>
<feature type="region of interest" description="Disordered" evidence="1">
    <location>
        <begin position="96"/>
        <end position="122"/>
    </location>
</feature>
<proteinExistence type="predicted"/>
<dbReference type="EMBL" id="FRXN01000002">
    <property type="protein sequence ID" value="SHO61930.1"/>
    <property type="molecule type" value="Genomic_DNA"/>
</dbReference>